<evidence type="ECO:0000256" key="2">
    <source>
        <dbReference type="ARBA" id="ARBA00022692"/>
    </source>
</evidence>
<comment type="subcellular location">
    <subcellularLocation>
        <location evidence="1">Membrane</location>
        <topology evidence="1">Multi-pass membrane protein</topology>
    </subcellularLocation>
</comment>
<reference evidence="7 8" key="1">
    <citation type="submission" date="2023-01" db="EMBL/GenBank/DDBJ databases">
        <title>Analysis of 21 Apiospora genomes using comparative genomics revels a genus with tremendous synthesis potential of carbohydrate active enzymes and secondary metabolites.</title>
        <authorList>
            <person name="Sorensen T."/>
        </authorList>
    </citation>
    <scope>NUCLEOTIDE SEQUENCE [LARGE SCALE GENOMIC DNA]</scope>
    <source>
        <strain evidence="7 8">CBS 114990</strain>
    </source>
</reference>
<dbReference type="GeneID" id="92047388"/>
<gene>
    <name evidence="7" type="ORF">PG997_010013</name>
</gene>
<dbReference type="RefSeq" id="XP_066666290.1">
    <property type="nucleotide sequence ID" value="XM_066814328.1"/>
</dbReference>
<evidence type="ECO:0000256" key="3">
    <source>
        <dbReference type="ARBA" id="ARBA00022989"/>
    </source>
</evidence>
<feature type="region of interest" description="Disordered" evidence="5">
    <location>
        <begin position="361"/>
        <end position="395"/>
    </location>
</feature>
<dbReference type="EMBL" id="JAQQWN010000007">
    <property type="protein sequence ID" value="KAK8075350.1"/>
    <property type="molecule type" value="Genomic_DNA"/>
</dbReference>
<dbReference type="SUPFAM" id="SSF144091">
    <property type="entry name" value="Rhomboid-like"/>
    <property type="match status" value="1"/>
</dbReference>
<evidence type="ECO:0000256" key="1">
    <source>
        <dbReference type="ARBA" id="ARBA00004141"/>
    </source>
</evidence>
<evidence type="ECO:0000256" key="6">
    <source>
        <dbReference type="SAM" id="Phobius"/>
    </source>
</evidence>
<accession>A0ABR1VYV0</accession>
<keyword evidence="3 6" id="KW-1133">Transmembrane helix</keyword>
<protein>
    <submittedName>
        <fullName evidence="7">Uncharacterized protein</fullName>
    </submittedName>
</protein>
<sequence length="395" mass="43701">MSGLTGARLARRSLARPSAIGCIRSPRDGQLRSPNGFSRALQTGLTAHLSTANPRATSSSALVGQSPNSPATSTNPAGRGRSERDLSQLDTKRLNQSFFRFDTDVPVDSDPQVRRRWFWGYVALNITITLCYAEAMTEMERNHKKLEVNLGQHIDPEDYKRLVMSEEGPENKVWRFYQNHLFLAGDCAEQGRWHALFTPILIHSNIAVPLKDLILLSVFFRAAWVAGFGRIGTPLVAVCSGAAGGLAFLRAKDIKQRPLQGPLQGPFFHVGPDAVVSGLMTAATVARPRMPFFVGFTPAAFPFWAVCLVGFTPELLQWCYRNSSYPRKAQEMNQKKQAQVRMLQEQHEQAIANRAAELRRHGEHHAPEGGRAALRWRGTVATRGRVAGPERAAAP</sequence>
<feature type="region of interest" description="Disordered" evidence="5">
    <location>
        <begin position="51"/>
        <end position="87"/>
    </location>
</feature>
<dbReference type="InterPro" id="IPR035952">
    <property type="entry name" value="Rhomboid-like_sf"/>
</dbReference>
<feature type="transmembrane region" description="Helical" evidence="6">
    <location>
        <begin position="290"/>
        <end position="311"/>
    </location>
</feature>
<evidence type="ECO:0000256" key="4">
    <source>
        <dbReference type="ARBA" id="ARBA00023136"/>
    </source>
</evidence>
<keyword evidence="8" id="KW-1185">Reference proteome</keyword>
<dbReference type="Gene3D" id="1.20.1540.10">
    <property type="entry name" value="Rhomboid-like"/>
    <property type="match status" value="1"/>
</dbReference>
<name>A0ABR1VYV0_9PEZI</name>
<comment type="caution">
    <text evidence="7">The sequence shown here is derived from an EMBL/GenBank/DDBJ whole genome shotgun (WGS) entry which is preliminary data.</text>
</comment>
<organism evidence="7 8">
    <name type="scientific">Apiospora hydei</name>
    <dbReference type="NCBI Taxonomy" id="1337664"/>
    <lineage>
        <taxon>Eukaryota</taxon>
        <taxon>Fungi</taxon>
        <taxon>Dikarya</taxon>
        <taxon>Ascomycota</taxon>
        <taxon>Pezizomycotina</taxon>
        <taxon>Sordariomycetes</taxon>
        <taxon>Xylariomycetidae</taxon>
        <taxon>Amphisphaeriales</taxon>
        <taxon>Apiosporaceae</taxon>
        <taxon>Apiospora</taxon>
    </lineage>
</organism>
<feature type="transmembrane region" description="Helical" evidence="6">
    <location>
        <begin position="231"/>
        <end position="249"/>
    </location>
</feature>
<evidence type="ECO:0000313" key="8">
    <source>
        <dbReference type="Proteomes" id="UP001433268"/>
    </source>
</evidence>
<evidence type="ECO:0000313" key="7">
    <source>
        <dbReference type="EMBL" id="KAK8075350.1"/>
    </source>
</evidence>
<proteinExistence type="predicted"/>
<evidence type="ECO:0000256" key="5">
    <source>
        <dbReference type="SAM" id="MobiDB-lite"/>
    </source>
</evidence>
<keyword evidence="4 6" id="KW-0472">Membrane</keyword>
<feature type="compositionally biased region" description="Polar residues" evidence="5">
    <location>
        <begin position="51"/>
        <end position="76"/>
    </location>
</feature>
<dbReference type="Proteomes" id="UP001433268">
    <property type="component" value="Unassembled WGS sequence"/>
</dbReference>
<keyword evidence="2 6" id="KW-0812">Transmembrane</keyword>